<dbReference type="InterPro" id="IPR008638">
    <property type="entry name" value="FhaB/CdiA-like_TPS"/>
</dbReference>
<name>E0UAZ9_GLOV7</name>
<dbReference type="InterPro" id="IPR012334">
    <property type="entry name" value="Pectin_lyas_fold"/>
</dbReference>
<sequence>MKKFPNSSWMVAAISLCCLNVYSSRCNGQISSDPSVGTQVTSTDNLHFTITGGRQAGGNLFHSLREFSVPNGGEAFFDNLPEVQNIITRVTGGSMSNINGIIRANGNANLFLLNPSGILFGPNASLNLGGSLIATTANQIKFADGTFYSAVDSPSQPLLTLSVPIGLQFGNNPAAIINQSRVDNSAGLGVGLEVAYGKTLALVGGNIFLTGGILSAPGGRIELTSVGNNSLVSLNPIEQGWSLGIEGVQAFQDIQLSQEARVRTTASEGQTSGDILLQGRQIVVTGGSILVSFNQGINQGGDIVIKASESLKVSDFSNINTNTFSTGASGDITIDTKQLIVRDNSFIDASNQGNGQGGNLSVNASESVEVGGDREGISVLTTQTANGSTNAGTLKVTTEKLILRDGGRIDSSTKFSSGNGGTVRIDASKSIEIRGQTLENQVISPSGIFATTTEQGTRGNGGNLIINTEQLVVRDGGTISVAAVKGSIGQAGSLDINASKSILIDNKGSTILGTTESPNPAGNLSINTPQLLINNGGEISVSSMGKGTAGNLLINTENLLLNNGGSIKAETIGEQGNINLNVQALLSLRNNSQISSTAKGSGDGGNININARLILAVPNENSDITANAFEGKGGNITITTEGIYGIEPRASLTGLSDINASSQLGISGVVQINQRDFDPQDKLSENPNPPETPQLLQGCQFGSAETSSRFVITGRGGLASDPFETLSNNEIWEDIQPPQDLHQTPVAAQNSTPTSDKVVEAKGWLIDSQGKVTLISQPAKVITRRCDISGS</sequence>
<evidence type="ECO:0000259" key="1">
    <source>
        <dbReference type="SMART" id="SM00912"/>
    </source>
</evidence>
<proteinExistence type="predicted"/>
<gene>
    <name evidence="2" type="ordered locus">Cyan7822_3167</name>
</gene>
<dbReference type="Proteomes" id="UP000008206">
    <property type="component" value="Chromosome"/>
</dbReference>
<keyword evidence="3" id="KW-1185">Reference proteome</keyword>
<dbReference type="Pfam" id="PF05860">
    <property type="entry name" value="TPS"/>
    <property type="match status" value="1"/>
</dbReference>
<organism evidence="2 3">
    <name type="scientific">Gloeothece verrucosa (strain PCC 7822)</name>
    <name type="common">Cyanothece sp. (strain PCC 7822)</name>
    <dbReference type="NCBI Taxonomy" id="497965"/>
    <lineage>
        <taxon>Bacteria</taxon>
        <taxon>Bacillati</taxon>
        <taxon>Cyanobacteriota</taxon>
        <taxon>Cyanophyceae</taxon>
        <taxon>Oscillatoriophycideae</taxon>
        <taxon>Chroococcales</taxon>
        <taxon>Aphanothecaceae</taxon>
        <taxon>Gloeothece</taxon>
        <taxon>Gloeothece verrucosa</taxon>
    </lineage>
</organism>
<dbReference type="STRING" id="497965.Cyan7822_3167"/>
<protein>
    <submittedName>
        <fullName evidence="2">Filamentous hemagglutinin family outer membrane protein</fullName>
    </submittedName>
</protein>
<feature type="domain" description="Filamentous haemagglutinin FhaB/tRNA nuclease CdiA-like TPS" evidence="1">
    <location>
        <begin position="30"/>
        <end position="143"/>
    </location>
</feature>
<dbReference type="SMART" id="SM00912">
    <property type="entry name" value="Haemagg_act"/>
    <property type="match status" value="1"/>
</dbReference>
<dbReference type="eggNOG" id="COG3210">
    <property type="taxonomic scope" value="Bacteria"/>
</dbReference>
<dbReference type="Gene3D" id="2.160.20.10">
    <property type="entry name" value="Single-stranded right-handed beta-helix, Pectin lyase-like"/>
    <property type="match status" value="2"/>
</dbReference>
<accession>E0UAZ9</accession>
<evidence type="ECO:0000313" key="3">
    <source>
        <dbReference type="Proteomes" id="UP000008206"/>
    </source>
</evidence>
<dbReference type="HOGENOM" id="CLU_001325_0_0_3"/>
<dbReference type="NCBIfam" id="TIGR01901">
    <property type="entry name" value="adhes_NPXG"/>
    <property type="match status" value="1"/>
</dbReference>
<dbReference type="SUPFAM" id="SSF51126">
    <property type="entry name" value="Pectin lyase-like"/>
    <property type="match status" value="2"/>
</dbReference>
<reference evidence="3" key="1">
    <citation type="journal article" date="2011" name="MBio">
        <title>Novel metabolic attributes of the genus Cyanothece, comprising a group of unicellular nitrogen-fixing Cyanobacteria.</title>
        <authorList>
            <person name="Bandyopadhyay A."/>
            <person name="Elvitigala T."/>
            <person name="Welsh E."/>
            <person name="Stockel J."/>
            <person name="Liberton M."/>
            <person name="Min H."/>
            <person name="Sherman L.A."/>
            <person name="Pakrasi H.B."/>
        </authorList>
    </citation>
    <scope>NUCLEOTIDE SEQUENCE [LARGE SCALE GENOMIC DNA]</scope>
    <source>
        <strain evidence="3">PCC 7822</strain>
    </source>
</reference>
<evidence type="ECO:0000313" key="2">
    <source>
        <dbReference type="EMBL" id="ADN15121.1"/>
    </source>
</evidence>
<dbReference type="InterPro" id="IPR011050">
    <property type="entry name" value="Pectin_lyase_fold/virulence"/>
</dbReference>
<dbReference type="EMBL" id="CP002198">
    <property type="protein sequence ID" value="ADN15121.1"/>
    <property type="molecule type" value="Genomic_DNA"/>
</dbReference>
<dbReference type="KEGG" id="cyj:Cyan7822_3167"/>
<dbReference type="AlphaFoldDB" id="E0UAZ9"/>